<dbReference type="EMBL" id="APKE01000007">
    <property type="protein sequence ID" value="KAF0677122.1"/>
    <property type="molecule type" value="Genomic_DNA"/>
</dbReference>
<dbReference type="AlphaFoldDB" id="A0A921NR99"/>
<proteinExistence type="predicted"/>
<sequence>MKHFFILAMAALISPAAGAAPAQGEAAQDVADPLPELRAMAEIDDDPATLTPREAQKLALLAQVLGADPALAARYVVTHSVMPTGLDQTPRSDS</sequence>
<comment type="caution">
    <text evidence="2">The sequence shown here is derived from an EMBL/GenBank/DDBJ whole genome shotgun (WGS) entry which is preliminary data.</text>
</comment>
<accession>A0A921NR99</accession>
<dbReference type="RefSeq" id="WP_159963893.1">
    <property type="nucleotide sequence ID" value="NZ_APKE01000007.1"/>
</dbReference>
<dbReference type="Proteomes" id="UP000698242">
    <property type="component" value="Unassembled WGS sequence"/>
</dbReference>
<keyword evidence="1" id="KW-0732">Signal</keyword>
<evidence type="ECO:0000313" key="2">
    <source>
        <dbReference type="EMBL" id="KAF0677122.1"/>
    </source>
</evidence>
<gene>
    <name evidence="2" type="ORF">PMES_00437</name>
</gene>
<keyword evidence="3" id="KW-1185">Reference proteome</keyword>
<feature type="chain" id="PRO_5037988007" evidence="1">
    <location>
        <begin position="20"/>
        <end position="94"/>
    </location>
</feature>
<organism evidence="2 3">
    <name type="scientific">Profundibacterium mesophilum KAUST100406-0324</name>
    <dbReference type="NCBI Taxonomy" id="1037889"/>
    <lineage>
        <taxon>Bacteria</taxon>
        <taxon>Pseudomonadati</taxon>
        <taxon>Pseudomonadota</taxon>
        <taxon>Alphaproteobacteria</taxon>
        <taxon>Rhodobacterales</taxon>
        <taxon>Roseobacteraceae</taxon>
        <taxon>Profundibacterium</taxon>
    </lineage>
</organism>
<evidence type="ECO:0000256" key="1">
    <source>
        <dbReference type="SAM" id="SignalP"/>
    </source>
</evidence>
<reference evidence="2" key="1">
    <citation type="submission" date="2013-03" db="EMBL/GenBank/DDBJ databases">
        <title>Genome Sequence of the Profundibacterium mesophilum strain KAUST100406-0324T from Red Sea, a novel genus in the family Rhodobacteraceae.</title>
        <authorList>
            <person name="Essack M."/>
            <person name="Alam I."/>
            <person name="Lafi F."/>
            <person name="Alawi W."/>
            <person name="Kamanu F."/>
            <person name="Al-Suwailem A."/>
            <person name="Lee O.O."/>
            <person name="Xu Y."/>
            <person name="Bajic V."/>
            <person name="Qian P.-Y."/>
            <person name="Archer J."/>
        </authorList>
    </citation>
    <scope>NUCLEOTIDE SEQUENCE</scope>
    <source>
        <strain evidence="2">KAUST100406-0324</strain>
    </source>
</reference>
<protein>
    <submittedName>
        <fullName evidence="2">Uncharacterized protein</fullName>
    </submittedName>
</protein>
<name>A0A921NR99_9RHOB</name>
<feature type="signal peptide" evidence="1">
    <location>
        <begin position="1"/>
        <end position="19"/>
    </location>
</feature>
<evidence type="ECO:0000313" key="3">
    <source>
        <dbReference type="Proteomes" id="UP000698242"/>
    </source>
</evidence>